<feature type="region of interest" description="Disordered" evidence="5">
    <location>
        <begin position="1"/>
        <end position="80"/>
    </location>
</feature>
<accession>A0A9X4XIZ6</accession>
<feature type="transmembrane region" description="Helical" evidence="6">
    <location>
        <begin position="248"/>
        <end position="274"/>
    </location>
</feature>
<evidence type="ECO:0000256" key="2">
    <source>
        <dbReference type="ARBA" id="ARBA00022692"/>
    </source>
</evidence>
<comment type="subcellular location">
    <subcellularLocation>
        <location evidence="1">Endomembrane system</location>
        <topology evidence="1">Multi-pass membrane protein</topology>
    </subcellularLocation>
</comment>
<evidence type="ECO:0000256" key="1">
    <source>
        <dbReference type="ARBA" id="ARBA00004127"/>
    </source>
</evidence>
<dbReference type="PANTHER" id="PTHR43847">
    <property type="entry name" value="BLL3993 PROTEIN"/>
    <property type="match status" value="1"/>
</dbReference>
<evidence type="ECO:0000256" key="6">
    <source>
        <dbReference type="SAM" id="Phobius"/>
    </source>
</evidence>
<proteinExistence type="predicted"/>
<dbReference type="Pfam" id="PF04191">
    <property type="entry name" value="PEMT"/>
    <property type="match status" value="1"/>
</dbReference>
<dbReference type="AlphaFoldDB" id="A0A9X4XIZ6"/>
<gene>
    <name evidence="7" type="ORF">GJ689_02860</name>
</gene>
<evidence type="ECO:0000313" key="7">
    <source>
        <dbReference type="EMBL" id="MTW15144.1"/>
    </source>
</evidence>
<name>A0A9X4XIZ6_9BRAD</name>
<comment type="caution">
    <text evidence="7">The sequence shown here is derived from an EMBL/GenBank/DDBJ whole genome shotgun (WGS) entry which is preliminary data.</text>
</comment>
<dbReference type="Proteomes" id="UP000438991">
    <property type="component" value="Unassembled WGS sequence"/>
</dbReference>
<dbReference type="GO" id="GO:0012505">
    <property type="term" value="C:endomembrane system"/>
    <property type="evidence" value="ECO:0007669"/>
    <property type="project" value="UniProtKB-SubCell"/>
</dbReference>
<keyword evidence="3 6" id="KW-1133">Transmembrane helix</keyword>
<keyword evidence="2 6" id="KW-0812">Transmembrane</keyword>
<feature type="transmembrane region" description="Helical" evidence="6">
    <location>
        <begin position="89"/>
        <end position="108"/>
    </location>
</feature>
<feature type="transmembrane region" description="Helical" evidence="6">
    <location>
        <begin position="161"/>
        <end position="178"/>
    </location>
</feature>
<feature type="compositionally biased region" description="Basic and acidic residues" evidence="5">
    <location>
        <begin position="1"/>
        <end position="17"/>
    </location>
</feature>
<organism evidence="7 8">
    <name type="scientific">Rhodoplanes serenus</name>
    <dbReference type="NCBI Taxonomy" id="200615"/>
    <lineage>
        <taxon>Bacteria</taxon>
        <taxon>Pseudomonadati</taxon>
        <taxon>Pseudomonadota</taxon>
        <taxon>Alphaproteobacteria</taxon>
        <taxon>Hyphomicrobiales</taxon>
        <taxon>Nitrobacteraceae</taxon>
        <taxon>Rhodoplanes</taxon>
    </lineage>
</organism>
<protein>
    <submittedName>
        <fullName evidence="7">Isoprenylcysteine carboxylmethyltransferase family protein</fullName>
    </submittedName>
</protein>
<sequence>MERVPLTRFDNAEHCRTDLSPPAGKGELPRKQEPGDLVAGHGARAPSPRPRGEGQGEGQASTQGSDDPVPPSPPASYGRPRMTDLARRTAFGFLKLTVFMVLLVIGPAGTWRFWPGWLFLAGSLTATAAIAVWMLRHDRALLERRLAVGPAAERDPVQRRIQTAAGLFGAALMGLPGLDHQFGWSTMPPALVIVGNLGVLAGYWLCFLVFRENSYAAGTIAVEEGQAVIATGPYGVVRHPMYASAVSLVLFGPLALGSWWAFVPAAAVLASMVARLLVEERYLVAHLPGYAAYREQVRFRLVPGIW</sequence>
<evidence type="ECO:0000313" key="8">
    <source>
        <dbReference type="Proteomes" id="UP000438991"/>
    </source>
</evidence>
<keyword evidence="4 6" id="KW-0472">Membrane</keyword>
<dbReference type="InterPro" id="IPR007318">
    <property type="entry name" value="Phopholipid_MeTrfase"/>
</dbReference>
<dbReference type="EMBL" id="WNKV01000002">
    <property type="protein sequence ID" value="MTW15144.1"/>
    <property type="molecule type" value="Genomic_DNA"/>
</dbReference>
<feature type="transmembrane region" description="Helical" evidence="6">
    <location>
        <begin position="190"/>
        <end position="210"/>
    </location>
</feature>
<dbReference type="Gene3D" id="1.20.120.1630">
    <property type="match status" value="1"/>
</dbReference>
<evidence type="ECO:0000256" key="5">
    <source>
        <dbReference type="SAM" id="MobiDB-lite"/>
    </source>
</evidence>
<reference evidence="7 8" key="1">
    <citation type="submission" date="2019-11" db="EMBL/GenBank/DDBJ databases">
        <title>Whole-genome sequence of Rhodoplanes serenus DSM 18633, type strain.</title>
        <authorList>
            <person name="Kyndt J.A."/>
            <person name="Meyer T.E."/>
        </authorList>
    </citation>
    <scope>NUCLEOTIDE SEQUENCE [LARGE SCALE GENOMIC DNA]</scope>
    <source>
        <strain evidence="7 8">DSM 18633</strain>
    </source>
</reference>
<dbReference type="PANTHER" id="PTHR43847:SF1">
    <property type="entry name" value="BLL3993 PROTEIN"/>
    <property type="match status" value="1"/>
</dbReference>
<dbReference type="InterPro" id="IPR052527">
    <property type="entry name" value="Metal_cation-efflux_comp"/>
</dbReference>
<evidence type="ECO:0000256" key="4">
    <source>
        <dbReference type="ARBA" id="ARBA00023136"/>
    </source>
</evidence>
<evidence type="ECO:0000256" key="3">
    <source>
        <dbReference type="ARBA" id="ARBA00022989"/>
    </source>
</evidence>
<feature type="transmembrane region" description="Helical" evidence="6">
    <location>
        <begin position="114"/>
        <end position="135"/>
    </location>
</feature>